<keyword evidence="2" id="KW-0489">Methyltransferase</keyword>
<feature type="domain" description="S-adenosylmethionine-dependent methyltransferase Rv2258c-like winged HTH" evidence="1">
    <location>
        <begin position="43"/>
        <end position="112"/>
    </location>
</feature>
<dbReference type="InterPro" id="IPR053173">
    <property type="entry name" value="SAM-binding_MTase"/>
</dbReference>
<comment type="caution">
    <text evidence="2">The sequence shown here is derived from an EMBL/GenBank/DDBJ whole genome shotgun (WGS) entry which is preliminary data.</text>
</comment>
<dbReference type="GO" id="GO:0008168">
    <property type="term" value="F:methyltransferase activity"/>
    <property type="evidence" value="ECO:0007669"/>
    <property type="project" value="UniProtKB-KW"/>
</dbReference>
<organism evidence="2 3">
    <name type="scientific">Actinomycetospora cinnamomea</name>
    <dbReference type="NCBI Taxonomy" id="663609"/>
    <lineage>
        <taxon>Bacteria</taxon>
        <taxon>Bacillati</taxon>
        <taxon>Actinomycetota</taxon>
        <taxon>Actinomycetes</taxon>
        <taxon>Pseudonocardiales</taxon>
        <taxon>Pseudonocardiaceae</taxon>
        <taxon>Actinomycetospora</taxon>
    </lineage>
</organism>
<protein>
    <submittedName>
        <fullName evidence="2">Methyltransferase family protein</fullName>
    </submittedName>
</protein>
<gene>
    <name evidence="2" type="ORF">C8D89_104374</name>
</gene>
<dbReference type="Pfam" id="PF13489">
    <property type="entry name" value="Methyltransf_23"/>
    <property type="match status" value="1"/>
</dbReference>
<dbReference type="InterPro" id="IPR036390">
    <property type="entry name" value="WH_DNA-bd_sf"/>
</dbReference>
<dbReference type="Pfam" id="PF21320">
    <property type="entry name" value="WHD_Rv2258c"/>
    <property type="match status" value="1"/>
</dbReference>
<name>A0A2U1FG84_9PSEU</name>
<keyword evidence="2" id="KW-0808">Transferase</keyword>
<accession>A0A2U1FG84</accession>
<sequence>MTTTETRPDTTVPTETDDERTTACVEKVFGWILGAENITALYLGDRLGWYRSLAADGPATAPELAARTGTAARYAREWLEQQAVCGLLTVDDPGAEPDARRFTLPAAHVPVLADPDSEVNLAAMPRLLTATQRHIDDLLEAYRTGGGVSWEQLGTDAREGQGDQNRGLLRKALTRDYLPLLPDVDRALRAGGRVADVGCGVGWSTVGIAGGYPTARVDAFDVDEASIDAVRANARAYGVADRVAAHHADMATAIDRGIADEGGYDLVCAFECVHDMPDPVGVLGAMRRAVAEDGTVLIMDEKVADTFAPNGDEAEQLFYGFSLLCCLPDGLSTPGSVGTGTVMRRSTLEEYARAAGFAAVEVLDELDNDMFRFYRLRP</sequence>
<dbReference type="Proteomes" id="UP000245639">
    <property type="component" value="Unassembled WGS sequence"/>
</dbReference>
<dbReference type="RefSeq" id="WP_116708140.1">
    <property type="nucleotide sequence ID" value="NZ_QEKW01000004.1"/>
</dbReference>
<dbReference type="OrthoDB" id="9801363at2"/>
<dbReference type="PANTHER" id="PTHR45128">
    <property type="entry name" value="METHYLTRANSFERASE TYPE 11"/>
    <property type="match status" value="1"/>
</dbReference>
<evidence type="ECO:0000259" key="1">
    <source>
        <dbReference type="Pfam" id="PF21320"/>
    </source>
</evidence>
<proteinExistence type="predicted"/>
<evidence type="ECO:0000313" key="2">
    <source>
        <dbReference type="EMBL" id="PVZ11159.1"/>
    </source>
</evidence>
<dbReference type="Gene3D" id="3.40.50.150">
    <property type="entry name" value="Vaccinia Virus protein VP39"/>
    <property type="match status" value="1"/>
</dbReference>
<dbReference type="SUPFAM" id="SSF46785">
    <property type="entry name" value="Winged helix' DNA-binding domain"/>
    <property type="match status" value="1"/>
</dbReference>
<dbReference type="InterPro" id="IPR029063">
    <property type="entry name" value="SAM-dependent_MTases_sf"/>
</dbReference>
<dbReference type="SUPFAM" id="SSF53335">
    <property type="entry name" value="S-adenosyl-L-methionine-dependent methyltransferases"/>
    <property type="match status" value="1"/>
</dbReference>
<dbReference type="InterPro" id="IPR048711">
    <property type="entry name" value="WHD_Rv2258c"/>
</dbReference>
<dbReference type="EMBL" id="QEKW01000004">
    <property type="protein sequence ID" value="PVZ11159.1"/>
    <property type="molecule type" value="Genomic_DNA"/>
</dbReference>
<evidence type="ECO:0000313" key="3">
    <source>
        <dbReference type="Proteomes" id="UP000245639"/>
    </source>
</evidence>
<dbReference type="PANTHER" id="PTHR45128:SF2">
    <property type="entry name" value="METHYLTRANSFERASE DOMAIN-CONTAINING PROTEIN"/>
    <property type="match status" value="1"/>
</dbReference>
<keyword evidence="3" id="KW-1185">Reference proteome</keyword>
<reference evidence="2 3" key="1">
    <citation type="submission" date="2018-04" db="EMBL/GenBank/DDBJ databases">
        <title>Genomic Encyclopedia of Type Strains, Phase IV (KMG-IV): sequencing the most valuable type-strain genomes for metagenomic binning, comparative biology and taxonomic classification.</title>
        <authorList>
            <person name="Goeker M."/>
        </authorList>
    </citation>
    <scope>NUCLEOTIDE SEQUENCE [LARGE SCALE GENOMIC DNA]</scope>
    <source>
        <strain evidence="2 3">DSM 45771</strain>
    </source>
</reference>
<dbReference type="CDD" id="cd02440">
    <property type="entry name" value="AdoMet_MTases"/>
    <property type="match status" value="1"/>
</dbReference>
<dbReference type="AlphaFoldDB" id="A0A2U1FG84"/>
<dbReference type="GO" id="GO:0032259">
    <property type="term" value="P:methylation"/>
    <property type="evidence" value="ECO:0007669"/>
    <property type="project" value="UniProtKB-KW"/>
</dbReference>